<evidence type="ECO:0000313" key="2">
    <source>
        <dbReference type="Proteomes" id="UP001060215"/>
    </source>
</evidence>
<sequence>MISDEKRKMSTIHRPIIMLPTSTYTVHHMIVFISLFLLLSPAGAQSATNDGTAQDNTYQNFSPSMSIIIVILVGALFFMGFFSVYIRHCAEPSPSGSVGAGLRRSLRRRTATIGLDPAVIETFPTFMYSVVKGLKIGKGALECAVCLNEFEDEENLRLIPKCDHVFHPECIDAWLNSHVTCPVCRADLVPQPGETLQIPDFNLQIDDSEETQNPQNQADEVSIRVVEDPEEDSLPPPPPPPPPQVLDRIQNQSFNQNRSPRSGSVRSRLFGRFPRSHSTGHSLVQPGENTDRFTLRLPEDVRKKVISRALNRTTSLLVLPGEGSSRRGYRAGIGEGSSRGIGEGSSRGRRSYRRLDRTIMSDRWVFSMAPPFFTRTSSSLKSPKVKAADGEGSPSSTAATPRGRAVMKLPSFKCMEPKAGDETGLVSTGSDRP</sequence>
<keyword evidence="2" id="KW-1185">Reference proteome</keyword>
<protein>
    <submittedName>
        <fullName evidence="1">E3 ubiquitin-protein ligase ATL6</fullName>
    </submittedName>
</protein>
<comment type="caution">
    <text evidence="1">The sequence shown here is derived from an EMBL/GenBank/DDBJ whole genome shotgun (WGS) entry which is preliminary data.</text>
</comment>
<reference evidence="1 2" key="1">
    <citation type="journal article" date="2022" name="Plant J.">
        <title>Chromosome-level genome of Camellia lanceoleosa provides a valuable resource for understanding genome evolution and self-incompatibility.</title>
        <authorList>
            <person name="Gong W."/>
            <person name="Xiao S."/>
            <person name="Wang L."/>
            <person name="Liao Z."/>
            <person name="Chang Y."/>
            <person name="Mo W."/>
            <person name="Hu G."/>
            <person name="Li W."/>
            <person name="Zhao G."/>
            <person name="Zhu H."/>
            <person name="Hu X."/>
            <person name="Ji K."/>
            <person name="Xiang X."/>
            <person name="Song Q."/>
            <person name="Yuan D."/>
            <person name="Jin S."/>
            <person name="Zhang L."/>
        </authorList>
    </citation>
    <scope>NUCLEOTIDE SEQUENCE [LARGE SCALE GENOMIC DNA]</scope>
    <source>
        <strain evidence="1">SQ_2022a</strain>
    </source>
</reference>
<name>A0ACC0I738_9ERIC</name>
<dbReference type="Proteomes" id="UP001060215">
    <property type="component" value="Chromosome 6"/>
</dbReference>
<proteinExistence type="predicted"/>
<dbReference type="EMBL" id="CM045763">
    <property type="protein sequence ID" value="KAI8021692.1"/>
    <property type="molecule type" value="Genomic_DNA"/>
</dbReference>
<evidence type="ECO:0000313" key="1">
    <source>
        <dbReference type="EMBL" id="KAI8021692.1"/>
    </source>
</evidence>
<organism evidence="1 2">
    <name type="scientific">Camellia lanceoleosa</name>
    <dbReference type="NCBI Taxonomy" id="1840588"/>
    <lineage>
        <taxon>Eukaryota</taxon>
        <taxon>Viridiplantae</taxon>
        <taxon>Streptophyta</taxon>
        <taxon>Embryophyta</taxon>
        <taxon>Tracheophyta</taxon>
        <taxon>Spermatophyta</taxon>
        <taxon>Magnoliopsida</taxon>
        <taxon>eudicotyledons</taxon>
        <taxon>Gunneridae</taxon>
        <taxon>Pentapetalae</taxon>
        <taxon>asterids</taxon>
        <taxon>Ericales</taxon>
        <taxon>Theaceae</taxon>
        <taxon>Camellia</taxon>
    </lineage>
</organism>
<gene>
    <name evidence="1" type="ORF">LOK49_LG03G01770</name>
</gene>
<accession>A0ACC0I738</accession>